<dbReference type="EMBL" id="MPUK01000014">
    <property type="protein sequence ID" value="ONH65061.1"/>
    <property type="molecule type" value="Genomic_DNA"/>
</dbReference>
<protein>
    <submittedName>
        <fullName evidence="1">Protein ECM9</fullName>
    </submittedName>
</protein>
<keyword evidence="2" id="KW-1185">Reference proteome</keyword>
<dbReference type="AlphaFoldDB" id="A0A1V2L1Y1"/>
<evidence type="ECO:0000313" key="2">
    <source>
        <dbReference type="Proteomes" id="UP000189513"/>
    </source>
</evidence>
<evidence type="ECO:0000313" key="1">
    <source>
        <dbReference type="EMBL" id="ONH65061.1"/>
    </source>
</evidence>
<name>A0A1V2L1Y1_CYBFA</name>
<reference evidence="2" key="1">
    <citation type="journal article" date="2017" name="Genome Announc.">
        <title>Genome sequences of Cyberlindnera fabianii 65, Pichia kudriavzevii 129, and Saccharomyces cerevisiae 131 isolated from fermented masau fruits in Zimbabwe.</title>
        <authorList>
            <person name="van Rijswijck I.M.H."/>
            <person name="Derks M.F.L."/>
            <person name="Abee T."/>
            <person name="de Ridder D."/>
            <person name="Smid E.J."/>
        </authorList>
    </citation>
    <scope>NUCLEOTIDE SEQUENCE [LARGE SCALE GENOMIC DNA]</scope>
    <source>
        <strain evidence="2">65</strain>
    </source>
</reference>
<accession>A0A1V2L1Y1</accession>
<sequence>MPDQSTPFVYNNDDETLEIVMFKSTFKEIFNECHPKLGKFLQEGQVVRDEQHLAELYLVTIGMMLTTNENHSVISIHDDIVMKMLSCSPHKNFCTDIILEPSSFLLRELFLLQTLLNSNIAKINKSSSLWCLLRKLFIYVDSTRSFNKIPSKFFLYTPLASAKMHPSNYYAWNFLTFTINVSKLKATCNFFIECTKDVEKFCKQNLTDSSAWSCYTNIIEMNPAALRMTCEEYNKYSSGEKLEFVHQRVAVGMPSPREKLMDMSKWLWDSKCVSDIPYHAFGRLLIYIVRQWQDRFLVRQIMEQVVVHCSVMEEVWFRKKGLEVVVKHGYFTTKSVDLDKDAVLKEQIQTYANWKRLLNWHTEFVFDRYLRDTLDVKVI</sequence>
<dbReference type="SUPFAM" id="SSF48439">
    <property type="entry name" value="Protein prenylyltransferase"/>
    <property type="match status" value="1"/>
</dbReference>
<dbReference type="Proteomes" id="UP000189513">
    <property type="component" value="Unassembled WGS sequence"/>
</dbReference>
<proteinExistence type="predicted"/>
<dbReference type="VEuPathDB" id="FungiDB:BON22_5124"/>
<dbReference type="OMA" id="HFANYYA"/>
<organism evidence="1 2">
    <name type="scientific">Cyberlindnera fabianii</name>
    <name type="common">Yeast</name>
    <name type="synonym">Hansenula fabianii</name>
    <dbReference type="NCBI Taxonomy" id="36022"/>
    <lineage>
        <taxon>Eukaryota</taxon>
        <taxon>Fungi</taxon>
        <taxon>Dikarya</taxon>
        <taxon>Ascomycota</taxon>
        <taxon>Saccharomycotina</taxon>
        <taxon>Saccharomycetes</taxon>
        <taxon>Phaffomycetales</taxon>
        <taxon>Phaffomycetaceae</taxon>
        <taxon>Cyberlindnera</taxon>
    </lineage>
</organism>
<comment type="caution">
    <text evidence="1">The sequence shown here is derived from an EMBL/GenBank/DDBJ whole genome shotgun (WGS) entry which is preliminary data.</text>
</comment>
<gene>
    <name evidence="1" type="ORF">BON22_5124</name>
</gene>